<dbReference type="Pfam" id="PF02583">
    <property type="entry name" value="Trns_repr_metal"/>
    <property type="match status" value="1"/>
</dbReference>
<dbReference type="GO" id="GO:0003677">
    <property type="term" value="F:DNA binding"/>
    <property type="evidence" value="ECO:0007669"/>
    <property type="project" value="InterPro"/>
</dbReference>
<dbReference type="InterPro" id="IPR038390">
    <property type="entry name" value="Metal_Tscrpt_repr_sf"/>
</dbReference>
<evidence type="ECO:0000313" key="2">
    <source>
        <dbReference type="Proteomes" id="UP000780768"/>
    </source>
</evidence>
<name>A0A921L749_9FIRM</name>
<dbReference type="AlphaFoldDB" id="A0A921L749"/>
<organism evidence="1 2">
    <name type="scientific">Megamonas hypermegale</name>
    <dbReference type="NCBI Taxonomy" id="158847"/>
    <lineage>
        <taxon>Bacteria</taxon>
        <taxon>Bacillati</taxon>
        <taxon>Bacillota</taxon>
        <taxon>Negativicutes</taxon>
        <taxon>Selenomonadales</taxon>
        <taxon>Selenomonadaceae</taxon>
        <taxon>Megamonas</taxon>
    </lineage>
</organism>
<dbReference type="EMBL" id="DYVR01000068">
    <property type="protein sequence ID" value="HJF84525.1"/>
    <property type="molecule type" value="Genomic_DNA"/>
</dbReference>
<dbReference type="CDD" id="cd10158">
    <property type="entry name" value="CsoR-like_DUF156_1"/>
    <property type="match status" value="1"/>
</dbReference>
<sequence>MENETHEHVHADGTIHAHHGHTHSHTQTKVVLNRLSRAIGHLNAVKRMVEQGRDCSDVLIQLSAVNSALQGVSKIILKDHIEHCLVEAVKEDDKEAIDKLKEAIDKFVK</sequence>
<dbReference type="PANTHER" id="PTHR33677:SF3">
    <property type="entry name" value="COPPER-SENSING TRANSCRIPTIONAL REPRESSOR RICR"/>
    <property type="match status" value="1"/>
</dbReference>
<dbReference type="Proteomes" id="UP000780768">
    <property type="component" value="Unassembled WGS sequence"/>
</dbReference>
<protein>
    <submittedName>
        <fullName evidence="1">Metal-sensing transcriptional repressor</fullName>
    </submittedName>
</protein>
<reference evidence="1" key="2">
    <citation type="submission" date="2021-09" db="EMBL/GenBank/DDBJ databases">
        <authorList>
            <person name="Gilroy R."/>
        </authorList>
    </citation>
    <scope>NUCLEOTIDE SEQUENCE</scope>
    <source>
        <strain evidence="1">7318</strain>
    </source>
</reference>
<proteinExistence type="predicted"/>
<dbReference type="PANTHER" id="PTHR33677">
    <property type="entry name" value="TRANSCRIPTIONAL REPRESSOR FRMR-RELATED"/>
    <property type="match status" value="1"/>
</dbReference>
<accession>A0A921L749</accession>
<dbReference type="GO" id="GO:0045892">
    <property type="term" value="P:negative regulation of DNA-templated transcription"/>
    <property type="evidence" value="ECO:0007669"/>
    <property type="project" value="UniProtKB-ARBA"/>
</dbReference>
<reference evidence="1" key="1">
    <citation type="journal article" date="2021" name="PeerJ">
        <title>Extensive microbial diversity within the chicken gut microbiome revealed by metagenomics and culture.</title>
        <authorList>
            <person name="Gilroy R."/>
            <person name="Ravi A."/>
            <person name="Getino M."/>
            <person name="Pursley I."/>
            <person name="Horton D.L."/>
            <person name="Alikhan N.F."/>
            <person name="Baker D."/>
            <person name="Gharbi K."/>
            <person name="Hall N."/>
            <person name="Watson M."/>
            <person name="Adriaenssens E.M."/>
            <person name="Foster-Nyarko E."/>
            <person name="Jarju S."/>
            <person name="Secka A."/>
            <person name="Antonio M."/>
            <person name="Oren A."/>
            <person name="Chaudhuri R.R."/>
            <person name="La Ragione R."/>
            <person name="Hildebrand F."/>
            <person name="Pallen M.J."/>
        </authorList>
    </citation>
    <scope>NUCLEOTIDE SEQUENCE</scope>
    <source>
        <strain evidence="1">7318</strain>
    </source>
</reference>
<dbReference type="RefSeq" id="WP_289548467.1">
    <property type="nucleotide sequence ID" value="NZ_CAKMHU010000003.1"/>
</dbReference>
<dbReference type="InterPro" id="IPR003735">
    <property type="entry name" value="Metal_Tscrpt_repr"/>
</dbReference>
<comment type="caution">
    <text evidence="1">The sequence shown here is derived from an EMBL/GenBank/DDBJ whole genome shotgun (WGS) entry which is preliminary data.</text>
</comment>
<gene>
    <name evidence="1" type="ORF">K8V65_02525</name>
</gene>
<dbReference type="Gene3D" id="1.20.58.1000">
    <property type="entry name" value="Metal-sensitive repressor, helix protomer"/>
    <property type="match status" value="1"/>
</dbReference>
<dbReference type="GO" id="GO:0046872">
    <property type="term" value="F:metal ion binding"/>
    <property type="evidence" value="ECO:0007669"/>
    <property type="project" value="InterPro"/>
</dbReference>
<evidence type="ECO:0000313" key="1">
    <source>
        <dbReference type="EMBL" id="HJF84525.1"/>
    </source>
</evidence>